<keyword evidence="1" id="KW-0812">Transmembrane</keyword>
<dbReference type="InterPro" id="IPR056491">
    <property type="entry name" value="DUF6688_C"/>
</dbReference>
<evidence type="ECO:0000256" key="1">
    <source>
        <dbReference type="SAM" id="Phobius"/>
    </source>
</evidence>
<feature type="domain" description="DUF6688" evidence="3">
    <location>
        <begin position="262"/>
        <end position="373"/>
    </location>
</feature>
<sequence length="442" mass="49647">MSMVFYIPFAFLLLIALFRTALAFAGKRETVAEDGARGQAMDGIIMLFAAFLMIAGFLIDLQGVRGGVPLDVYKGIGRPLTSYASLARKHIAVIIVDWLLGLFAYWALRGYREKVPPILYAGCHALLALDIAWTAVYLVHTGILHYEEKILSVPFLQAGSIAFSLLYVAQLKRSLDVWILSRKEEAAKTLSPWIRILHRMTLRYRALPLLWTLLLFPVQLLVQLFLVLFGQRPDSVVRAFLETSGFELSRLPAPPPHIVSGDGHYLCTAAARGHRRLVKPVRAGIRHGELIPINRQLMIANAFENVLEQIMPRGHRTIRRLYDKYGYPLSRHIRTKAAADAVYAAMKPLEWLFLLVLYTVDARPENRIHLQYSGLGKMRLPGNLSDGRRSMNGAVFANSVAACISNETYASYLDEMNGFANLTNRAGLIGRKTEQKSVERDK</sequence>
<comment type="caution">
    <text evidence="4">The sequence shown here is derived from an EMBL/GenBank/DDBJ whole genome shotgun (WGS) entry which is preliminary data.</text>
</comment>
<keyword evidence="1" id="KW-0472">Membrane</keyword>
<dbReference type="Pfam" id="PF23543">
    <property type="entry name" value="DUF6688_C"/>
    <property type="match status" value="1"/>
</dbReference>
<feature type="transmembrane region" description="Helical" evidence="1">
    <location>
        <begin position="39"/>
        <end position="59"/>
    </location>
</feature>
<feature type="transmembrane region" description="Helical" evidence="1">
    <location>
        <begin position="151"/>
        <end position="169"/>
    </location>
</feature>
<feature type="transmembrane region" description="Helical" evidence="1">
    <location>
        <begin position="86"/>
        <end position="106"/>
    </location>
</feature>
<dbReference type="AlphaFoldDB" id="A0A7X0ST33"/>
<feature type="transmembrane region" description="Helical" evidence="1">
    <location>
        <begin position="209"/>
        <end position="229"/>
    </location>
</feature>
<keyword evidence="1" id="KW-1133">Transmembrane helix</keyword>
<evidence type="ECO:0000313" key="5">
    <source>
        <dbReference type="Proteomes" id="UP000564644"/>
    </source>
</evidence>
<keyword evidence="5" id="KW-1185">Reference proteome</keyword>
<accession>A0A7X0ST33</accession>
<protein>
    <submittedName>
        <fullName evidence="4">Uncharacterized protein</fullName>
    </submittedName>
</protein>
<evidence type="ECO:0000313" key="4">
    <source>
        <dbReference type="EMBL" id="MBB6735617.1"/>
    </source>
</evidence>
<feature type="domain" description="DUF6688" evidence="2">
    <location>
        <begin position="6"/>
        <end position="256"/>
    </location>
</feature>
<evidence type="ECO:0000259" key="3">
    <source>
        <dbReference type="Pfam" id="PF23543"/>
    </source>
</evidence>
<dbReference type="Proteomes" id="UP000564644">
    <property type="component" value="Unassembled WGS sequence"/>
</dbReference>
<dbReference type="RefSeq" id="WP_185133266.1">
    <property type="nucleotide sequence ID" value="NZ_JACJVO010000051.1"/>
</dbReference>
<feature type="transmembrane region" description="Helical" evidence="1">
    <location>
        <begin position="118"/>
        <end position="139"/>
    </location>
</feature>
<organism evidence="4 5">
    <name type="scientific">Cohnella zeiphila</name>
    <dbReference type="NCBI Taxonomy" id="2761120"/>
    <lineage>
        <taxon>Bacteria</taxon>
        <taxon>Bacillati</taxon>
        <taxon>Bacillota</taxon>
        <taxon>Bacilli</taxon>
        <taxon>Bacillales</taxon>
        <taxon>Paenibacillaceae</taxon>
        <taxon>Cohnella</taxon>
    </lineage>
</organism>
<proteinExistence type="predicted"/>
<name>A0A7X0ST33_9BACL</name>
<evidence type="ECO:0000259" key="2">
    <source>
        <dbReference type="Pfam" id="PF20394"/>
    </source>
</evidence>
<reference evidence="4 5" key="1">
    <citation type="submission" date="2020-08" db="EMBL/GenBank/DDBJ databases">
        <title>Cohnella phylogeny.</title>
        <authorList>
            <person name="Dunlap C."/>
        </authorList>
    </citation>
    <scope>NUCLEOTIDE SEQUENCE [LARGE SCALE GENOMIC DNA]</scope>
    <source>
        <strain evidence="4 5">CBP 2801</strain>
    </source>
</reference>
<dbReference type="InterPro" id="IPR046510">
    <property type="entry name" value="DUF6688_N"/>
</dbReference>
<gene>
    <name evidence="4" type="ORF">H7C18_32375</name>
</gene>
<dbReference type="EMBL" id="JACJVO010000051">
    <property type="protein sequence ID" value="MBB6735617.1"/>
    <property type="molecule type" value="Genomic_DNA"/>
</dbReference>
<dbReference type="Pfam" id="PF20394">
    <property type="entry name" value="DUF6688"/>
    <property type="match status" value="1"/>
</dbReference>